<dbReference type="Gene3D" id="3.50.50.60">
    <property type="entry name" value="FAD/NAD(P)-binding domain"/>
    <property type="match status" value="2"/>
</dbReference>
<dbReference type="InterPro" id="IPR051209">
    <property type="entry name" value="FAD-bind_Monooxygenase_sf"/>
</dbReference>
<dbReference type="InterPro" id="IPR036188">
    <property type="entry name" value="FAD/NAD-bd_sf"/>
</dbReference>
<protein>
    <recommendedName>
        <fullName evidence="7">L-ornithine N(5)-oxygenase</fullName>
    </recommendedName>
</protein>
<dbReference type="Pfam" id="PF13450">
    <property type="entry name" value="NAD_binding_8"/>
    <property type="match status" value="1"/>
</dbReference>
<gene>
    <name evidence="5" type="ORF">BJY01DRAFT_256089</name>
</gene>
<evidence type="ECO:0000256" key="1">
    <source>
        <dbReference type="ARBA" id="ARBA00001974"/>
    </source>
</evidence>
<dbReference type="Proteomes" id="UP001610446">
    <property type="component" value="Unassembled WGS sequence"/>
</dbReference>
<organism evidence="5 6">
    <name type="scientific">Aspergillus pseudoustus</name>
    <dbReference type="NCBI Taxonomy" id="1810923"/>
    <lineage>
        <taxon>Eukaryota</taxon>
        <taxon>Fungi</taxon>
        <taxon>Dikarya</taxon>
        <taxon>Ascomycota</taxon>
        <taxon>Pezizomycotina</taxon>
        <taxon>Eurotiomycetes</taxon>
        <taxon>Eurotiomycetidae</taxon>
        <taxon>Eurotiales</taxon>
        <taxon>Aspergillaceae</taxon>
        <taxon>Aspergillus</taxon>
        <taxon>Aspergillus subgen. Nidulantes</taxon>
    </lineage>
</organism>
<comment type="similarity">
    <text evidence="2">Belongs to the FAD-binding monooxygenase family.</text>
</comment>
<accession>A0ABR4IGY8</accession>
<comment type="cofactor">
    <cofactor evidence="1">
        <name>FAD</name>
        <dbReference type="ChEBI" id="CHEBI:57692"/>
    </cofactor>
</comment>
<dbReference type="PANTHER" id="PTHR42877:SF12">
    <property type="entry name" value="MONOOXYGENASE"/>
    <property type="match status" value="1"/>
</dbReference>
<evidence type="ECO:0000256" key="4">
    <source>
        <dbReference type="ARBA" id="ARBA00022827"/>
    </source>
</evidence>
<evidence type="ECO:0000256" key="2">
    <source>
        <dbReference type="ARBA" id="ARBA00010139"/>
    </source>
</evidence>
<dbReference type="SUPFAM" id="SSF51905">
    <property type="entry name" value="FAD/NAD(P)-binding domain"/>
    <property type="match status" value="1"/>
</dbReference>
<evidence type="ECO:0000313" key="6">
    <source>
        <dbReference type="Proteomes" id="UP001610446"/>
    </source>
</evidence>
<sequence>MSSHSRIAQLTSHLAPPPPHGGDIANPRSNLAAYTVPEEPLGSSYPIRIICVVVYEKNSTVGGTWFENRYPGCKCDIPSHNYQFSWRPNPEWSSFFSPAKEIEEYLCRVCEEEGKGESIRTRHEVVFARWEEREGKWRVRVRSGTEEFEDSAQYLVDARGILNHWKWPAIQGLHDFQGDLVHSANWPENLDYSNKRVAIIGNGSSGIQIVPALQPDAHFESIAIGQPSYIDSRPLLTTVQP</sequence>
<evidence type="ECO:0000256" key="3">
    <source>
        <dbReference type="ARBA" id="ARBA00022630"/>
    </source>
</evidence>
<dbReference type="PANTHER" id="PTHR42877">
    <property type="entry name" value="L-ORNITHINE N(5)-MONOOXYGENASE-RELATED"/>
    <property type="match status" value="1"/>
</dbReference>
<keyword evidence="4" id="KW-0274">FAD</keyword>
<name>A0ABR4IGY8_9EURO</name>
<keyword evidence="3" id="KW-0285">Flavoprotein</keyword>
<proteinExistence type="inferred from homology"/>
<reference evidence="5 6" key="1">
    <citation type="submission" date="2024-07" db="EMBL/GenBank/DDBJ databases">
        <title>Section-level genome sequencing and comparative genomics of Aspergillus sections Usti and Cavernicolus.</title>
        <authorList>
            <consortium name="Lawrence Berkeley National Laboratory"/>
            <person name="Nybo J.L."/>
            <person name="Vesth T.C."/>
            <person name="Theobald S."/>
            <person name="Frisvad J.C."/>
            <person name="Larsen T.O."/>
            <person name="Kjaerboelling I."/>
            <person name="Rothschild-Mancinelli K."/>
            <person name="Lyhne E.K."/>
            <person name="Kogle M.E."/>
            <person name="Barry K."/>
            <person name="Clum A."/>
            <person name="Na H."/>
            <person name="Ledsgaard L."/>
            <person name="Lin J."/>
            <person name="Lipzen A."/>
            <person name="Kuo A."/>
            <person name="Riley R."/>
            <person name="Mondo S."/>
            <person name="Labutti K."/>
            <person name="Haridas S."/>
            <person name="Pangalinan J."/>
            <person name="Salamov A.A."/>
            <person name="Simmons B.A."/>
            <person name="Magnuson J.K."/>
            <person name="Chen J."/>
            <person name="Drula E."/>
            <person name="Henrissat B."/>
            <person name="Wiebenga A."/>
            <person name="Lubbers R.J."/>
            <person name="Gomes A.C."/>
            <person name="Makela M.R."/>
            <person name="Stajich J."/>
            <person name="Grigoriev I.V."/>
            <person name="Mortensen U.H."/>
            <person name="De Vries R.P."/>
            <person name="Baker S.E."/>
            <person name="Andersen M.R."/>
        </authorList>
    </citation>
    <scope>NUCLEOTIDE SEQUENCE [LARGE SCALE GENOMIC DNA]</scope>
    <source>
        <strain evidence="5 6">CBS 123904</strain>
    </source>
</reference>
<comment type="caution">
    <text evidence="5">The sequence shown here is derived from an EMBL/GenBank/DDBJ whole genome shotgun (WGS) entry which is preliminary data.</text>
</comment>
<evidence type="ECO:0000313" key="5">
    <source>
        <dbReference type="EMBL" id="KAL2826152.1"/>
    </source>
</evidence>
<evidence type="ECO:0008006" key="7">
    <source>
        <dbReference type="Google" id="ProtNLM"/>
    </source>
</evidence>
<dbReference type="EMBL" id="JBFXLU010000457">
    <property type="protein sequence ID" value="KAL2826152.1"/>
    <property type="molecule type" value="Genomic_DNA"/>
</dbReference>
<keyword evidence="6" id="KW-1185">Reference proteome</keyword>